<dbReference type="SUPFAM" id="SSF48452">
    <property type="entry name" value="TPR-like"/>
    <property type="match status" value="1"/>
</dbReference>
<dbReference type="RefSeq" id="WP_137267272.1">
    <property type="nucleotide sequence ID" value="NZ_SZUA01000002.1"/>
</dbReference>
<dbReference type="InterPro" id="IPR026634">
    <property type="entry name" value="TPST-like"/>
</dbReference>
<evidence type="ECO:0008006" key="4">
    <source>
        <dbReference type="Google" id="ProtNLM"/>
    </source>
</evidence>
<evidence type="ECO:0000313" key="3">
    <source>
        <dbReference type="Proteomes" id="UP000308707"/>
    </source>
</evidence>
<evidence type="ECO:0000313" key="2">
    <source>
        <dbReference type="EMBL" id="TKR30841.1"/>
    </source>
</evidence>
<dbReference type="Pfam" id="PF13469">
    <property type="entry name" value="Sulfotransfer_3"/>
    <property type="match status" value="1"/>
</dbReference>
<sequence>MQQQIARHWAQAQAFEAAHNAEAARAAYESILQLDAAQAGAWLRLSRLDQLSDQYRASRLHALNAAKAVVEKKDWKTLPFVTLRLLSFDERNAVRDLIVNADWTSREVLGQSPVLSQHLWLIEEYEESLRLIDEALRHVRGHHLLSYSRANALRYCGRMDEATAEYEKCIALAPDYAYAHWSLAYHQKADPPGSRIDRIRRVKARTGPSLERVHLCYALFKELDDAGETEQAWAELEEGAAMMRGSYRFDSAEQVRRIQALLDDAPQPSEAAQAGGRVPIFVVGMPRTGTTLLERILSNHAQIATAGELNDFARAVSWEADHFFAGALQEPSLGSLYGLDHAAVGREYLRRTEPLAAGRDFLVDKNPANFFNVGLIRRALPQAKILCLVRDPMDACFSNLKELFSGDAYPYSYDLNELADHYAGFERLRQHWQRAMPEAFHTVRYEDLVADPAGVARGVAEFLGVPYAEDSIDITRNTAPVATASSSQVRQPIHAGNVGAWQRYERPLRTLRERLEAAGNAA</sequence>
<protein>
    <recommendedName>
        <fullName evidence="4">Sulfotransferase family protein</fullName>
    </recommendedName>
</protein>
<accession>A0A4U5JQH0</accession>
<dbReference type="OrthoDB" id="9766687at2"/>
<evidence type="ECO:0000256" key="1">
    <source>
        <dbReference type="ARBA" id="ARBA00022679"/>
    </source>
</evidence>
<comment type="caution">
    <text evidence="2">The sequence shown here is derived from an EMBL/GenBank/DDBJ whole genome shotgun (WGS) entry which is preliminary data.</text>
</comment>
<dbReference type="InterPro" id="IPR027417">
    <property type="entry name" value="P-loop_NTPase"/>
</dbReference>
<proteinExistence type="predicted"/>
<gene>
    <name evidence="2" type="ORF">FCE95_12155</name>
</gene>
<dbReference type="PANTHER" id="PTHR12788">
    <property type="entry name" value="PROTEIN-TYROSINE SULFOTRANSFERASE 2"/>
    <property type="match status" value="1"/>
</dbReference>
<dbReference type="AlphaFoldDB" id="A0A4U5JQH0"/>
<dbReference type="SUPFAM" id="SSF52540">
    <property type="entry name" value="P-loop containing nucleoside triphosphate hydrolases"/>
    <property type="match status" value="1"/>
</dbReference>
<reference evidence="2 3" key="1">
    <citation type="submission" date="2019-04" db="EMBL/GenBank/DDBJ databases">
        <title>Reference strain of H23.</title>
        <authorList>
            <person name="Luo X."/>
        </authorList>
    </citation>
    <scope>NUCLEOTIDE SEQUENCE [LARGE SCALE GENOMIC DNA]</scope>
    <source>
        <strain evidence="2 3">H23</strain>
    </source>
</reference>
<dbReference type="GO" id="GO:0008476">
    <property type="term" value="F:protein-tyrosine sulfotransferase activity"/>
    <property type="evidence" value="ECO:0007669"/>
    <property type="project" value="InterPro"/>
</dbReference>
<name>A0A4U5JQH0_9GAMM</name>
<dbReference type="PANTHER" id="PTHR12788:SF10">
    <property type="entry name" value="PROTEIN-TYROSINE SULFOTRANSFERASE"/>
    <property type="match status" value="1"/>
</dbReference>
<keyword evidence="1" id="KW-0808">Transferase</keyword>
<dbReference type="InterPro" id="IPR011990">
    <property type="entry name" value="TPR-like_helical_dom_sf"/>
</dbReference>
<keyword evidence="3" id="KW-1185">Reference proteome</keyword>
<organism evidence="2 3">
    <name type="scientific">Luteimonas gilva</name>
    <dbReference type="NCBI Taxonomy" id="2572684"/>
    <lineage>
        <taxon>Bacteria</taxon>
        <taxon>Pseudomonadati</taxon>
        <taxon>Pseudomonadota</taxon>
        <taxon>Gammaproteobacteria</taxon>
        <taxon>Lysobacterales</taxon>
        <taxon>Lysobacteraceae</taxon>
        <taxon>Luteimonas</taxon>
    </lineage>
</organism>
<dbReference type="Gene3D" id="3.40.50.300">
    <property type="entry name" value="P-loop containing nucleotide triphosphate hydrolases"/>
    <property type="match status" value="1"/>
</dbReference>
<dbReference type="EMBL" id="SZUA01000002">
    <property type="protein sequence ID" value="TKR30841.1"/>
    <property type="molecule type" value="Genomic_DNA"/>
</dbReference>
<dbReference type="Gene3D" id="1.25.40.10">
    <property type="entry name" value="Tetratricopeptide repeat domain"/>
    <property type="match status" value="1"/>
</dbReference>
<dbReference type="Proteomes" id="UP000308707">
    <property type="component" value="Unassembled WGS sequence"/>
</dbReference>